<keyword evidence="1" id="KW-0812">Transmembrane</keyword>
<comment type="caution">
    <text evidence="2">The sequence shown here is derived from an EMBL/GenBank/DDBJ whole genome shotgun (WGS) entry which is preliminary data.</text>
</comment>
<proteinExistence type="predicted"/>
<evidence type="ECO:0000313" key="2">
    <source>
        <dbReference type="EMBL" id="MFC5453746.1"/>
    </source>
</evidence>
<keyword evidence="1" id="KW-0472">Membrane</keyword>
<organism evidence="2 3">
    <name type="scientific">Prosthecobacter fluviatilis</name>
    <dbReference type="NCBI Taxonomy" id="445931"/>
    <lineage>
        <taxon>Bacteria</taxon>
        <taxon>Pseudomonadati</taxon>
        <taxon>Verrucomicrobiota</taxon>
        <taxon>Verrucomicrobiia</taxon>
        <taxon>Verrucomicrobiales</taxon>
        <taxon>Verrucomicrobiaceae</taxon>
        <taxon>Prosthecobacter</taxon>
    </lineage>
</organism>
<accession>A0ABW0KLI3</accession>
<evidence type="ECO:0000256" key="1">
    <source>
        <dbReference type="SAM" id="Phobius"/>
    </source>
</evidence>
<gene>
    <name evidence="2" type="ORF">ACFQDI_02660</name>
</gene>
<dbReference type="Proteomes" id="UP001596052">
    <property type="component" value="Unassembled WGS sequence"/>
</dbReference>
<keyword evidence="1" id="KW-1133">Transmembrane helix</keyword>
<feature type="transmembrane region" description="Helical" evidence="1">
    <location>
        <begin position="60"/>
        <end position="79"/>
    </location>
</feature>
<evidence type="ECO:0000313" key="3">
    <source>
        <dbReference type="Proteomes" id="UP001596052"/>
    </source>
</evidence>
<dbReference type="RefSeq" id="WP_377163124.1">
    <property type="nucleotide sequence ID" value="NZ_JBHSMQ010000001.1"/>
</dbReference>
<sequence>MLEELIANLIVQAVRIGDGIVGLLGLTQAGAQTLRENSLVGESPLETESRRWWDRLDSRWFWLSLLLLACAAALGWSTVF</sequence>
<protein>
    <submittedName>
        <fullName evidence="2">Uncharacterized protein</fullName>
    </submittedName>
</protein>
<name>A0ABW0KLI3_9BACT</name>
<dbReference type="EMBL" id="JBHSMQ010000001">
    <property type="protein sequence ID" value="MFC5453746.1"/>
    <property type="molecule type" value="Genomic_DNA"/>
</dbReference>
<keyword evidence="3" id="KW-1185">Reference proteome</keyword>
<reference evidence="3" key="1">
    <citation type="journal article" date="2019" name="Int. J. Syst. Evol. Microbiol.">
        <title>The Global Catalogue of Microorganisms (GCM) 10K type strain sequencing project: providing services to taxonomists for standard genome sequencing and annotation.</title>
        <authorList>
            <consortium name="The Broad Institute Genomics Platform"/>
            <consortium name="The Broad Institute Genome Sequencing Center for Infectious Disease"/>
            <person name="Wu L."/>
            <person name="Ma J."/>
        </authorList>
    </citation>
    <scope>NUCLEOTIDE SEQUENCE [LARGE SCALE GENOMIC DNA]</scope>
    <source>
        <strain evidence="3">CGMCC 4.1469</strain>
    </source>
</reference>